<feature type="domain" description="DUF11" evidence="4">
    <location>
        <begin position="779"/>
        <end position="893"/>
    </location>
</feature>
<evidence type="ECO:0000313" key="5">
    <source>
        <dbReference type="EMBL" id="MFC4313436.1"/>
    </source>
</evidence>
<dbReference type="Proteomes" id="UP001595904">
    <property type="component" value="Unassembled WGS sequence"/>
</dbReference>
<evidence type="ECO:0000313" key="6">
    <source>
        <dbReference type="Proteomes" id="UP001595904"/>
    </source>
</evidence>
<keyword evidence="2" id="KW-1133">Transmembrane helix</keyword>
<protein>
    <submittedName>
        <fullName evidence="5">CARDB domain-containing protein</fullName>
    </submittedName>
</protein>
<feature type="compositionally biased region" description="Gly residues" evidence="1">
    <location>
        <begin position="903"/>
        <end position="914"/>
    </location>
</feature>
<evidence type="ECO:0000259" key="4">
    <source>
        <dbReference type="Pfam" id="PF01345"/>
    </source>
</evidence>
<dbReference type="InterPro" id="IPR013783">
    <property type="entry name" value="Ig-like_fold"/>
</dbReference>
<keyword evidence="6" id="KW-1185">Reference proteome</keyword>
<dbReference type="Pfam" id="PF01345">
    <property type="entry name" value="DUF11"/>
    <property type="match status" value="2"/>
</dbReference>
<dbReference type="InterPro" id="IPR015943">
    <property type="entry name" value="WD40/YVTN_repeat-like_dom_sf"/>
</dbReference>
<accession>A0ABV8T174</accession>
<evidence type="ECO:0000256" key="3">
    <source>
        <dbReference type="SAM" id="SignalP"/>
    </source>
</evidence>
<dbReference type="InterPro" id="IPR001434">
    <property type="entry name" value="OmcB-like_DUF11"/>
</dbReference>
<keyword evidence="3" id="KW-0732">Signal</keyword>
<keyword evidence="2" id="KW-0472">Membrane</keyword>
<dbReference type="RefSeq" id="WP_380603750.1">
    <property type="nucleotide sequence ID" value="NZ_JBHSDU010000015.1"/>
</dbReference>
<feature type="domain" description="DUF11" evidence="4">
    <location>
        <begin position="660"/>
        <end position="771"/>
    </location>
</feature>
<proteinExistence type="predicted"/>
<feature type="chain" id="PRO_5046280417" evidence="3">
    <location>
        <begin position="26"/>
        <end position="940"/>
    </location>
</feature>
<dbReference type="InterPro" id="IPR052025">
    <property type="entry name" value="Xyloglucanase_GH74"/>
</dbReference>
<name>A0ABV8T174_9GAMM</name>
<feature type="region of interest" description="Disordered" evidence="1">
    <location>
        <begin position="877"/>
        <end position="914"/>
    </location>
</feature>
<dbReference type="InterPro" id="IPR047589">
    <property type="entry name" value="DUF11_rpt"/>
</dbReference>
<dbReference type="Gene3D" id="2.60.40.10">
    <property type="entry name" value="Immunoglobulins"/>
    <property type="match status" value="1"/>
</dbReference>
<feature type="signal peptide" evidence="3">
    <location>
        <begin position="1"/>
        <end position="25"/>
    </location>
</feature>
<dbReference type="NCBIfam" id="TIGR01451">
    <property type="entry name" value="B_ant_repeat"/>
    <property type="match status" value="1"/>
</dbReference>
<dbReference type="SUPFAM" id="SSF110296">
    <property type="entry name" value="Oligoxyloglucan reducing end-specific cellobiohydrolase"/>
    <property type="match status" value="3"/>
</dbReference>
<organism evidence="5 6">
    <name type="scientific">Steroidobacter flavus</name>
    <dbReference type="NCBI Taxonomy" id="1842136"/>
    <lineage>
        <taxon>Bacteria</taxon>
        <taxon>Pseudomonadati</taxon>
        <taxon>Pseudomonadota</taxon>
        <taxon>Gammaproteobacteria</taxon>
        <taxon>Steroidobacterales</taxon>
        <taxon>Steroidobacteraceae</taxon>
        <taxon>Steroidobacter</taxon>
    </lineage>
</organism>
<dbReference type="Gene3D" id="2.130.10.10">
    <property type="entry name" value="YVTN repeat-like/Quinoprotein amine dehydrogenase"/>
    <property type="match status" value="6"/>
</dbReference>
<keyword evidence="2" id="KW-0812">Transmembrane</keyword>
<evidence type="ECO:0000256" key="2">
    <source>
        <dbReference type="SAM" id="Phobius"/>
    </source>
</evidence>
<dbReference type="PANTHER" id="PTHR43739:SF5">
    <property type="entry name" value="EXO-ALPHA-SIALIDASE"/>
    <property type="match status" value="1"/>
</dbReference>
<comment type="caution">
    <text evidence="5">The sequence shown here is derived from an EMBL/GenBank/DDBJ whole genome shotgun (WGS) entry which is preliminary data.</text>
</comment>
<dbReference type="PANTHER" id="PTHR43739">
    <property type="entry name" value="XYLOGLUCANASE (EUROFUNG)"/>
    <property type="match status" value="1"/>
</dbReference>
<gene>
    <name evidence="5" type="ORF">ACFPN2_30445</name>
</gene>
<evidence type="ECO:0000256" key="1">
    <source>
        <dbReference type="SAM" id="MobiDB-lite"/>
    </source>
</evidence>
<dbReference type="CDD" id="cd15482">
    <property type="entry name" value="Sialidase_non-viral"/>
    <property type="match status" value="2"/>
</dbReference>
<sequence length="940" mass="96715">MSSDSRLSRALWGASLAMLANSSQAGINTWTVKGPPGGIFHDVRASSSDANVFYATYGSSVHGSTDGGVTWTTLRDFASQANTIAVDPTDGNRLYVAVIDDGLFRSDNRGQSFVQVAAPGSGMWGVGTNGATTYYAMQNQVYRSVDRGQSWSLMTPAMSPLAYTPSKFIVDPQNGDVVYTFGEPKAARSIDGGISWSEAEVNPGSSTTKIYDIARLSATQLIVAANDGLYISNDRGDTWTRTASGSFIAIAVDPSTPGRAVATSRTTAPLQLTTDYGATWTTFGNLPVLRFEGVSFAANTPSHIVILGQQGALYTNDNALNWTEAALSPAASHPTQFVTTAAANSKVYTYTANTGGGMFATSGDAGWQRLNLAAAQALNPSAEFGEASLAVKPGAPDSIFFGVFNRGVFRSADGGQSWTAPNTDLAGFASKVFAFDPQDANTMYVSVSKASSVPAAGIYRSADGGATWSAHSTNLASDLLSTDFQIDPADPTRMFLSVSQGNQPGSPGGLYRSTDRGLTWTQSFNGRDVNSMAIDPSNSARMYVATEVGLRVSNDGGNSFFSNTAFSAITNKSANNVVIDPVVPTTLYVASLDPYSPGVKESSWILRSVDAGDTWEVLRSASDAGGPWYVDQLALDPGHPSLIYAGTSLRGAATLEIAPDLRVEISDHSGTRPRGEESTFNLRAVNNGPYSATVVKLSATLPAGLTNVSITADRGTCASTTCTVPALRVGEAVNAVVRYTTPTAALFIPVTATVAAHENDAVASDNSAQASAVTGDAGDLGIAIASSTTSVTQGSNVTYTVTVTNHGSTASTEGTLDFRLGSGFTLSALPSGCTAATGGATCSLGTLAPGASQVFTFTAVATNTGSVEATANVTFGPTTADTNPADNVATSSVTATSAPSSGGNTGGGGRSGGGGGGAMNLATLLGGLLLLFVRRRSTRA</sequence>
<feature type="transmembrane region" description="Helical" evidence="2">
    <location>
        <begin position="914"/>
        <end position="933"/>
    </location>
</feature>
<feature type="compositionally biased region" description="Low complexity" evidence="1">
    <location>
        <begin position="888"/>
        <end position="902"/>
    </location>
</feature>
<reference evidence="6" key="1">
    <citation type="journal article" date="2019" name="Int. J. Syst. Evol. Microbiol.">
        <title>The Global Catalogue of Microorganisms (GCM) 10K type strain sequencing project: providing services to taxonomists for standard genome sequencing and annotation.</title>
        <authorList>
            <consortium name="The Broad Institute Genomics Platform"/>
            <consortium name="The Broad Institute Genome Sequencing Center for Infectious Disease"/>
            <person name="Wu L."/>
            <person name="Ma J."/>
        </authorList>
    </citation>
    <scope>NUCLEOTIDE SEQUENCE [LARGE SCALE GENOMIC DNA]</scope>
    <source>
        <strain evidence="6">CGMCC 1.10759</strain>
    </source>
</reference>
<dbReference type="EMBL" id="JBHSDU010000015">
    <property type="protein sequence ID" value="MFC4313436.1"/>
    <property type="molecule type" value="Genomic_DNA"/>
</dbReference>